<keyword evidence="2" id="KW-0732">Signal</keyword>
<evidence type="ECO:0000313" key="4">
    <source>
        <dbReference type="Proteomes" id="UP000230233"/>
    </source>
</evidence>
<sequence length="145" mass="16483">MFMISFAIIGILCVAWIQSTCNRTKREFDDSVQPSPPIRSFRSKQPPVHIQMDVTQREDETEIMLEELEQEKMEAKSAKSMTSSENKTSSTKSEEKRQVPKTKSQKENRVVSIEVRIINKLKLLQKPSSAKISGESPVEVISKQG</sequence>
<protein>
    <submittedName>
        <fullName evidence="3">Uncharacterized protein</fullName>
    </submittedName>
</protein>
<feature type="compositionally biased region" description="Acidic residues" evidence="1">
    <location>
        <begin position="59"/>
        <end position="69"/>
    </location>
</feature>
<evidence type="ECO:0000313" key="3">
    <source>
        <dbReference type="EMBL" id="PIC50543.1"/>
    </source>
</evidence>
<accession>A0A2G5VFK8</accession>
<evidence type="ECO:0000256" key="2">
    <source>
        <dbReference type="SAM" id="SignalP"/>
    </source>
</evidence>
<feature type="region of interest" description="Disordered" evidence="1">
    <location>
        <begin position="26"/>
        <end position="109"/>
    </location>
</feature>
<feature type="compositionally biased region" description="Basic and acidic residues" evidence="1">
    <location>
        <begin position="92"/>
        <end position="109"/>
    </location>
</feature>
<keyword evidence="4" id="KW-1185">Reference proteome</keyword>
<name>A0A2G5VFK8_9PELO</name>
<proteinExistence type="predicted"/>
<dbReference type="EMBL" id="PDUG01000001">
    <property type="protein sequence ID" value="PIC50543.1"/>
    <property type="molecule type" value="Genomic_DNA"/>
</dbReference>
<organism evidence="3 4">
    <name type="scientific">Caenorhabditis nigoni</name>
    <dbReference type="NCBI Taxonomy" id="1611254"/>
    <lineage>
        <taxon>Eukaryota</taxon>
        <taxon>Metazoa</taxon>
        <taxon>Ecdysozoa</taxon>
        <taxon>Nematoda</taxon>
        <taxon>Chromadorea</taxon>
        <taxon>Rhabditida</taxon>
        <taxon>Rhabditina</taxon>
        <taxon>Rhabditomorpha</taxon>
        <taxon>Rhabditoidea</taxon>
        <taxon>Rhabditidae</taxon>
        <taxon>Peloderinae</taxon>
        <taxon>Caenorhabditis</taxon>
    </lineage>
</organism>
<gene>
    <name evidence="3" type="primary">Cnig_chr_I.g1402</name>
    <name evidence="3" type="ORF">B9Z55_001402</name>
</gene>
<feature type="chain" id="PRO_5013869042" evidence="2">
    <location>
        <begin position="22"/>
        <end position="145"/>
    </location>
</feature>
<dbReference type="AlphaFoldDB" id="A0A2G5VFK8"/>
<comment type="caution">
    <text evidence="3">The sequence shown here is derived from an EMBL/GenBank/DDBJ whole genome shotgun (WGS) entry which is preliminary data.</text>
</comment>
<feature type="compositionally biased region" description="Low complexity" evidence="1">
    <location>
        <begin position="79"/>
        <end position="91"/>
    </location>
</feature>
<evidence type="ECO:0000256" key="1">
    <source>
        <dbReference type="SAM" id="MobiDB-lite"/>
    </source>
</evidence>
<feature type="signal peptide" evidence="2">
    <location>
        <begin position="1"/>
        <end position="21"/>
    </location>
</feature>
<reference evidence="4" key="1">
    <citation type="submission" date="2017-10" db="EMBL/GenBank/DDBJ databases">
        <title>Rapid genome shrinkage in a self-fertile nematode reveals novel sperm competition proteins.</title>
        <authorList>
            <person name="Yin D."/>
            <person name="Schwarz E.M."/>
            <person name="Thomas C.G."/>
            <person name="Felde R.L."/>
            <person name="Korf I.F."/>
            <person name="Cutter A.D."/>
            <person name="Schartner C.M."/>
            <person name="Ralston E.J."/>
            <person name="Meyer B.J."/>
            <person name="Haag E.S."/>
        </authorList>
    </citation>
    <scope>NUCLEOTIDE SEQUENCE [LARGE SCALE GENOMIC DNA]</scope>
    <source>
        <strain evidence="4">JU1422</strain>
    </source>
</reference>
<dbReference type="Proteomes" id="UP000230233">
    <property type="component" value="Chromosome I"/>
</dbReference>